<dbReference type="SMART" id="SM00112">
    <property type="entry name" value="CA"/>
    <property type="match status" value="8"/>
</dbReference>
<feature type="domain" description="Cadherin" evidence="9">
    <location>
        <begin position="111"/>
        <end position="211"/>
    </location>
</feature>
<dbReference type="PANTHER" id="PTHR24026:SF126">
    <property type="entry name" value="PROTOCADHERIN FAT 4"/>
    <property type="match status" value="1"/>
</dbReference>
<dbReference type="InterPro" id="IPR002126">
    <property type="entry name" value="Cadherin-like_dom"/>
</dbReference>
<organism evidence="10 11">
    <name type="scientific">Dibothriocephalus latus</name>
    <name type="common">Fish tapeworm</name>
    <name type="synonym">Diphyllobothrium latum</name>
    <dbReference type="NCBI Taxonomy" id="60516"/>
    <lineage>
        <taxon>Eukaryota</taxon>
        <taxon>Metazoa</taxon>
        <taxon>Spiralia</taxon>
        <taxon>Lophotrochozoa</taxon>
        <taxon>Platyhelminthes</taxon>
        <taxon>Cestoda</taxon>
        <taxon>Eucestoda</taxon>
        <taxon>Diphyllobothriidea</taxon>
        <taxon>Diphyllobothriidae</taxon>
        <taxon>Dibothriocephalus</taxon>
    </lineage>
</organism>
<sequence>MHTYRLSIRVVDRNSALPAKSFADMQLLVYTYFQPVQFPLSVFTVNFSEKLPAETTIGRIPAQALNYAYDNVNFEVLREPAYAEAPMVATLIDEDDNPPFFQLAEYNSDIVREDVVNDTAVLEVMPDDLDIAPENRRYQYSISGPGAANFYVVSAKSGAAQIRTTRPLRYDTLPQGRPFYEFSLRAASPVGDATTLVRVRIQNVNRNVPLLNPIPPLIVFRDIAPTSAFVQLSASDADGSGMRFYFFDKATNNLVSTLPPFRVNDTSGNVYVTTRPELKTYFLQVVAEDDGSCPGCPISNQHLRSEPMTLEVKVVDRNSHAPTFSVCPPSMKIMELAPAGTVLGQVNATDEDDKELSKTLIKYTLIGNTVFSMPTKYLKIDVNTGVITNVLPLLRLSSFYGGILPDQLYFTVKATDWGVPEYWNLCNFQLIIEDINHHAPVFDPATYELMVERNHDFNRDTQTKIGRVVAVDLDQPGTNNSEIFYAISTPVSHFTIDSRTGEIMVSGMLTEPEYNFTVVANNSVELFGPRTKWNSATVIVRTTTNSSLLPPQLKLGRHLSTFPEDKVHILVAEVTGTPAEGADYSLSVEQFPGAFEQTGWSNSPPPFTSELVQSTSGVTLRLLSGSNFLYQRLHQYIIRIRGCRKPTDPLLGDICKDMVLTFELEDVNNMVPQFIDLWLLNQISIPENSPNGTEVLRMFAVDTDTVPNFREVTYSLIPTTDSPKFTIQNGVLRTNTGDLDHETKTNYVVQILAQDGAPSSFGSGKPNSVYAFQCASMPRLESFMRVFKFKQADPIVSPESAFVNLAQLHGETCSLRFLNELRPGTAIGCLAAQTETSLTIHILDVNDNTPYFINTPYIFNVSETAPIGYKVGQIMAEDNDDTAMLVYLLKDIILDFAVNSVTGEITVARRLDYDNRTIYLVTVIATNEVGTSYAVINVTLQDVNDEYPRWPYPNQTIPLPENTQANSAFARLTAPDADIGENTLSYYSSSSGHNDFQVSTSGEVRALKTYDYERDGGLRFYLPITATNIQPAFHSNAFYSATGTLTVTLVDVNDRPPTLVGGPSYEAVVPESAPVGVDVFTFLISDPDVSDRGLFECVLAEPNAYFNVTFLESIEACGVRPTIQLLRQGTPPPSQLLNVVVYDSNRLHSVQATVRINVTEDNVLPPDVSPTVIDQLFDGAVGLLRLCHIRATSPESQETSFTFLLDSRSSAGGMFGLTSVMPESVQLSLIGRLDRETLQTLLAGPDSPTDNPTPPSPTDGRLQWPLILTVSDQREPARTVTTTLTLTVRTQGPLIPPASLSGLTVPNKAPVGTDVKPTDISAKDLDFPNQDTSITYSIAPEVTQAERLFSLFNGPSGSFTLKTKVVLDRDTERTATVLVPVIAVGAQSRSATSTLTVTITDSSAPNPDSPATGKTEVYIPEGGILYLKSASPPGLSTVVASVSTTGQSGSTTSTLEVTVRWMDGTALLNGLVFQVAHSTADWFVTAPLGTNSEVPSPRDRVVAVMANDLGVPVENITMFPIETVGTSFNVFVGVHGSPYQVSGR</sequence>
<dbReference type="GO" id="GO:0007156">
    <property type="term" value="P:homophilic cell adhesion via plasma membrane adhesion molecules"/>
    <property type="evidence" value="ECO:0007669"/>
    <property type="project" value="InterPro"/>
</dbReference>
<dbReference type="CDD" id="cd11304">
    <property type="entry name" value="Cadherin_repeat"/>
    <property type="match status" value="9"/>
</dbReference>
<keyword evidence="2" id="KW-0812">Transmembrane</keyword>
<evidence type="ECO:0000256" key="5">
    <source>
        <dbReference type="ARBA" id="ARBA00022989"/>
    </source>
</evidence>
<protein>
    <recommendedName>
        <fullName evidence="9">Cadherin domain-containing protein</fullName>
    </recommendedName>
</protein>
<feature type="domain" description="Cadherin" evidence="9">
    <location>
        <begin position="951"/>
        <end position="1059"/>
    </location>
</feature>
<reference evidence="10 11" key="1">
    <citation type="submission" date="2018-11" db="EMBL/GenBank/DDBJ databases">
        <authorList>
            <consortium name="Pathogen Informatics"/>
        </authorList>
    </citation>
    <scope>NUCLEOTIDE SEQUENCE [LARGE SCALE GENOMIC DNA]</scope>
</reference>
<dbReference type="GO" id="GO:0005886">
    <property type="term" value="C:plasma membrane"/>
    <property type="evidence" value="ECO:0007669"/>
    <property type="project" value="InterPro"/>
</dbReference>
<accession>A0A3P6RZL2</accession>
<proteinExistence type="predicted"/>
<dbReference type="PROSITE" id="PS50268">
    <property type="entry name" value="CADHERIN_2"/>
    <property type="match status" value="8"/>
</dbReference>
<dbReference type="SUPFAM" id="SSF49313">
    <property type="entry name" value="Cadherin-like"/>
    <property type="match status" value="9"/>
</dbReference>
<evidence type="ECO:0000256" key="6">
    <source>
        <dbReference type="ARBA" id="ARBA00023136"/>
    </source>
</evidence>
<evidence type="ECO:0000256" key="1">
    <source>
        <dbReference type="ARBA" id="ARBA00004370"/>
    </source>
</evidence>
<evidence type="ECO:0000259" key="9">
    <source>
        <dbReference type="PROSITE" id="PS50268"/>
    </source>
</evidence>
<comment type="subcellular location">
    <subcellularLocation>
        <location evidence="1">Membrane</location>
    </subcellularLocation>
</comment>
<dbReference type="PRINTS" id="PR00205">
    <property type="entry name" value="CADHERIN"/>
</dbReference>
<evidence type="ECO:0000256" key="2">
    <source>
        <dbReference type="ARBA" id="ARBA00022692"/>
    </source>
</evidence>
<dbReference type="EMBL" id="UYRU01041700">
    <property type="protein sequence ID" value="VDK68862.1"/>
    <property type="molecule type" value="Genomic_DNA"/>
</dbReference>
<keyword evidence="11" id="KW-1185">Reference proteome</keyword>
<feature type="domain" description="Cadherin" evidence="9">
    <location>
        <begin position="443"/>
        <end position="553"/>
    </location>
</feature>
<evidence type="ECO:0000256" key="8">
    <source>
        <dbReference type="SAM" id="MobiDB-lite"/>
    </source>
</evidence>
<dbReference type="GO" id="GO:0005509">
    <property type="term" value="F:calcium ion binding"/>
    <property type="evidence" value="ECO:0007669"/>
    <property type="project" value="UniProtKB-UniRule"/>
</dbReference>
<feature type="region of interest" description="Disordered" evidence="8">
    <location>
        <begin position="1241"/>
        <end position="1261"/>
    </location>
</feature>
<dbReference type="OrthoDB" id="6079678at2759"/>
<evidence type="ECO:0000313" key="11">
    <source>
        <dbReference type="Proteomes" id="UP000281553"/>
    </source>
</evidence>
<dbReference type="Proteomes" id="UP000281553">
    <property type="component" value="Unassembled WGS sequence"/>
</dbReference>
<dbReference type="PROSITE" id="PS00232">
    <property type="entry name" value="CADHERIN_1"/>
    <property type="match status" value="1"/>
</dbReference>
<keyword evidence="5" id="KW-1133">Transmembrane helix</keyword>
<gene>
    <name evidence="10" type="ORF">DILT_LOCUS2115</name>
</gene>
<feature type="domain" description="Cadherin" evidence="9">
    <location>
        <begin position="853"/>
        <end position="950"/>
    </location>
</feature>
<feature type="domain" description="Cadherin" evidence="9">
    <location>
        <begin position="683"/>
        <end position="852"/>
    </location>
</feature>
<dbReference type="Gene3D" id="2.60.40.60">
    <property type="entry name" value="Cadherins"/>
    <property type="match status" value="9"/>
</dbReference>
<dbReference type="Pfam" id="PF00028">
    <property type="entry name" value="Cadherin"/>
    <property type="match status" value="3"/>
</dbReference>
<evidence type="ECO:0000256" key="3">
    <source>
        <dbReference type="ARBA" id="ARBA00022737"/>
    </source>
</evidence>
<name>A0A3P6RZL2_DIBLA</name>
<keyword evidence="3" id="KW-0677">Repeat</keyword>
<dbReference type="InterPro" id="IPR015919">
    <property type="entry name" value="Cadherin-like_sf"/>
</dbReference>
<dbReference type="InterPro" id="IPR020894">
    <property type="entry name" value="Cadherin_CS"/>
</dbReference>
<feature type="domain" description="Cadherin" evidence="9">
    <location>
        <begin position="325"/>
        <end position="442"/>
    </location>
</feature>
<dbReference type="PANTHER" id="PTHR24026">
    <property type="entry name" value="FAT ATYPICAL CADHERIN-RELATED"/>
    <property type="match status" value="1"/>
</dbReference>
<keyword evidence="4 7" id="KW-0106">Calcium</keyword>
<evidence type="ECO:0000313" key="10">
    <source>
        <dbReference type="EMBL" id="VDK68862.1"/>
    </source>
</evidence>
<keyword evidence="6" id="KW-0472">Membrane</keyword>
<feature type="domain" description="Cadherin" evidence="9">
    <location>
        <begin position="219"/>
        <end position="324"/>
    </location>
</feature>
<evidence type="ECO:0000256" key="7">
    <source>
        <dbReference type="PROSITE-ProRule" id="PRU00043"/>
    </source>
</evidence>
<feature type="domain" description="Cadherin" evidence="9">
    <location>
        <begin position="1297"/>
        <end position="1412"/>
    </location>
</feature>
<evidence type="ECO:0000256" key="4">
    <source>
        <dbReference type="ARBA" id="ARBA00022837"/>
    </source>
</evidence>